<dbReference type="Pfam" id="PF00725">
    <property type="entry name" value="3HCDH"/>
    <property type="match status" value="2"/>
</dbReference>
<dbReference type="PANTHER" id="PTHR23309:SF51">
    <property type="entry name" value="3-HYDROXYACYL-COA DEHYDROGENASE-RELATED"/>
    <property type="match status" value="1"/>
</dbReference>
<dbReference type="PANTHER" id="PTHR23309">
    <property type="entry name" value="3-HYDROXYACYL-COA DEHYROGENASE"/>
    <property type="match status" value="1"/>
</dbReference>
<evidence type="ECO:0000256" key="6">
    <source>
        <dbReference type="ARBA" id="ARBA00023002"/>
    </source>
</evidence>
<proteinExistence type="inferred from homology"/>
<evidence type="ECO:0000256" key="2">
    <source>
        <dbReference type="ARBA" id="ARBA00005005"/>
    </source>
</evidence>
<comment type="similarity">
    <text evidence="3">In the N-terminal section; belongs to the enoyl-CoA hydratase/isomerase family.</text>
</comment>
<dbReference type="Gene3D" id="3.90.226.10">
    <property type="entry name" value="2-enoyl-CoA Hydratase, Chain A, domain 1"/>
    <property type="match status" value="1"/>
</dbReference>
<dbReference type="OrthoDB" id="5287258at2"/>
<evidence type="ECO:0000256" key="9">
    <source>
        <dbReference type="ARBA" id="ARBA00023140"/>
    </source>
</evidence>
<keyword evidence="8" id="KW-0443">Lipid metabolism</keyword>
<dbReference type="FunFam" id="1.10.1040.50:FF:000006">
    <property type="entry name" value="Peroxisomal bifunctional enzyme"/>
    <property type="match status" value="1"/>
</dbReference>
<comment type="similarity">
    <text evidence="14">Belongs to the enoyl-CoA hydratase/isomerase family.</text>
</comment>
<accession>A0A2L0X3B8</accession>
<dbReference type="InterPro" id="IPR018376">
    <property type="entry name" value="Enoyl-CoA_hyd/isom_CS"/>
</dbReference>
<keyword evidence="5" id="KW-0442">Lipid degradation</keyword>
<evidence type="ECO:0000256" key="14">
    <source>
        <dbReference type="RuleBase" id="RU003707"/>
    </source>
</evidence>
<keyword evidence="11" id="KW-0456">Lyase</keyword>
<reference evidence="15 16" key="1">
    <citation type="submission" date="2019-03" db="EMBL/GenBank/DDBJ databases">
        <title>Comparative insights into the high quality Complete genome sequence of highly metal resistant Cupriavidus metallidurans strain BS1 isolated from a gold-copper mine.</title>
        <authorList>
            <person name="Mazhar H.S."/>
            <person name="Rensing C."/>
        </authorList>
    </citation>
    <scope>NUCLEOTIDE SEQUENCE [LARGE SCALE GENOMIC DNA]</scope>
    <source>
        <strain evidence="15 16">BS1</strain>
    </source>
</reference>
<comment type="pathway">
    <text evidence="2">Lipid metabolism; fatty acid beta-oxidation.</text>
</comment>
<dbReference type="InterPro" id="IPR008927">
    <property type="entry name" value="6-PGluconate_DH-like_C_sf"/>
</dbReference>
<dbReference type="SUPFAM" id="SSF52096">
    <property type="entry name" value="ClpP/crotonase"/>
    <property type="match status" value="1"/>
</dbReference>
<dbReference type="GO" id="GO:0070403">
    <property type="term" value="F:NAD+ binding"/>
    <property type="evidence" value="ECO:0007669"/>
    <property type="project" value="InterPro"/>
</dbReference>
<dbReference type="SUPFAM" id="SSF51735">
    <property type="entry name" value="NAD(P)-binding Rossmann-fold domains"/>
    <property type="match status" value="1"/>
</dbReference>
<sequence>MSDIVNYELRGPVAVLSMNKGPVNGLGAALRTAIADAVDRANADPAVQAIVLTGTPRAFSAGADITEFGTPNASREPNLRVVIDQIEGGAKPVVAAIAGQCLGGGLELALGCHFRVALPDAQLGLPEVKIGLLPGGGGTQRMPRLIGLEPAVNMVTLGNPAPAKNFAGTPLIDRVADGDVVAAAVAFAQELIAAKTPPRRTRALSVSHPQGESFLQFARNSVAQQAKGQIAPMKALEAVAASLTKSFDEGMRVEREGFMSLMASPESRALRHIFKAEHAASKIADLPAGTPLREIRKVGVIGAGTMGGGITMNFLNAGIPVVLLEMKQEALDKGLATIRRNYENSMKKGKLKPEQVEQRMGLITGTLSYADLTDADLVIEAVFENMDVKKAVFETLDKTCKAGAILASNTSYLNLDRIASFTKRPTDVIGLHFFSPANVMRLLEIVRGAQTAPDVLATCMALAKKIKKIAVVSGVCDGFIGNRMLARYGAAAGALINAGALPQQIDGALQKFGMAMGPYRMGDLAGLDIGYATRKRKAAEAGVPLRPSVADKLAEAGRLGQKTGAGWYRYEAGNRDPIPDPATEALIAEFRSAQGITPRAISDEEVVERCIFALVNEGARILEEGIAARASDLDVVYLNGYGFPRLRGGPMLYADMVGLPNVVRSLRRFAAEPGADPAWQPAPLLVRLAEAGKTFD</sequence>
<keyword evidence="10" id="KW-0413">Isomerase</keyword>
<dbReference type="GO" id="GO:0006635">
    <property type="term" value="P:fatty acid beta-oxidation"/>
    <property type="evidence" value="ECO:0007669"/>
    <property type="project" value="UniProtKB-UniPathway"/>
</dbReference>
<evidence type="ECO:0000256" key="4">
    <source>
        <dbReference type="ARBA" id="ARBA00022832"/>
    </source>
</evidence>
<evidence type="ECO:0000256" key="7">
    <source>
        <dbReference type="ARBA" id="ARBA00023027"/>
    </source>
</evidence>
<gene>
    <name evidence="15" type="ORF">DDF84_022080</name>
</gene>
<organism evidence="15 16">
    <name type="scientific">Cupriavidus metallidurans</name>
    <dbReference type="NCBI Taxonomy" id="119219"/>
    <lineage>
        <taxon>Bacteria</taxon>
        <taxon>Pseudomonadati</taxon>
        <taxon>Pseudomonadota</taxon>
        <taxon>Betaproteobacteria</taxon>
        <taxon>Burkholderiales</taxon>
        <taxon>Burkholderiaceae</taxon>
        <taxon>Cupriavidus</taxon>
    </lineage>
</organism>
<evidence type="ECO:0000313" key="15">
    <source>
        <dbReference type="EMBL" id="QBP12431.1"/>
    </source>
</evidence>
<evidence type="ECO:0000256" key="8">
    <source>
        <dbReference type="ARBA" id="ARBA00023098"/>
    </source>
</evidence>
<keyword evidence="4" id="KW-0276">Fatty acid metabolism</keyword>
<dbReference type="Gene3D" id="3.40.50.720">
    <property type="entry name" value="NAD(P)-binding Rossmann-like Domain"/>
    <property type="match status" value="1"/>
</dbReference>
<dbReference type="Proteomes" id="UP000253772">
    <property type="component" value="Chromosome c2"/>
</dbReference>
<keyword evidence="12" id="KW-0511">Multifunctional enzyme</keyword>
<keyword evidence="7" id="KW-0520">NAD</keyword>
<dbReference type="AlphaFoldDB" id="A0A2L0X3B8"/>
<dbReference type="InterPro" id="IPR029045">
    <property type="entry name" value="ClpP/crotonase-like_dom_sf"/>
</dbReference>
<dbReference type="GO" id="GO:0003857">
    <property type="term" value="F:(3S)-3-hydroxyacyl-CoA dehydrogenase (NAD+) activity"/>
    <property type="evidence" value="ECO:0007669"/>
    <property type="project" value="UniProtKB-EC"/>
</dbReference>
<dbReference type="Pfam" id="PF02737">
    <property type="entry name" value="3HCDH_N"/>
    <property type="match status" value="1"/>
</dbReference>
<evidence type="ECO:0000256" key="1">
    <source>
        <dbReference type="ARBA" id="ARBA00004275"/>
    </source>
</evidence>
<evidence type="ECO:0000256" key="10">
    <source>
        <dbReference type="ARBA" id="ARBA00023235"/>
    </source>
</evidence>
<dbReference type="InterPro" id="IPR006176">
    <property type="entry name" value="3-OHacyl-CoA_DH_NAD-bd"/>
</dbReference>
<name>A0A2L0X3B8_9BURK</name>
<dbReference type="Gene3D" id="1.10.1040.50">
    <property type="match status" value="1"/>
</dbReference>
<protein>
    <submittedName>
        <fullName evidence="15">3-hydroxyacyl-CoA dehydrogenase</fullName>
    </submittedName>
</protein>
<evidence type="ECO:0000256" key="3">
    <source>
        <dbReference type="ARBA" id="ARBA00008750"/>
    </source>
</evidence>
<dbReference type="InterPro" id="IPR006108">
    <property type="entry name" value="3HC_DH_C"/>
</dbReference>
<dbReference type="PROSITE" id="PS00166">
    <property type="entry name" value="ENOYL_COA_HYDRATASE"/>
    <property type="match status" value="1"/>
</dbReference>
<comment type="subcellular location">
    <subcellularLocation>
        <location evidence="1">Peroxisome</location>
    </subcellularLocation>
</comment>
<dbReference type="GO" id="GO:0016853">
    <property type="term" value="F:isomerase activity"/>
    <property type="evidence" value="ECO:0007669"/>
    <property type="project" value="UniProtKB-KW"/>
</dbReference>
<dbReference type="InterPro" id="IPR001753">
    <property type="entry name" value="Enoyl-CoA_hydra/iso"/>
</dbReference>
<dbReference type="RefSeq" id="WP_017512120.1">
    <property type="nucleotide sequence ID" value="NZ_CP026544.1"/>
</dbReference>
<keyword evidence="6" id="KW-0560">Oxidoreductase</keyword>
<dbReference type="SUPFAM" id="SSF48179">
    <property type="entry name" value="6-phosphogluconate dehydrogenase C-terminal domain-like"/>
    <property type="match status" value="2"/>
</dbReference>
<evidence type="ECO:0000256" key="11">
    <source>
        <dbReference type="ARBA" id="ARBA00023239"/>
    </source>
</evidence>
<keyword evidence="9" id="KW-0576">Peroxisome</keyword>
<dbReference type="EMBL" id="CP037901">
    <property type="protein sequence ID" value="QBP12431.1"/>
    <property type="molecule type" value="Genomic_DNA"/>
</dbReference>
<evidence type="ECO:0000256" key="12">
    <source>
        <dbReference type="ARBA" id="ARBA00023268"/>
    </source>
</evidence>
<dbReference type="GO" id="GO:0004300">
    <property type="term" value="F:enoyl-CoA hydratase activity"/>
    <property type="evidence" value="ECO:0007669"/>
    <property type="project" value="UniProtKB-ARBA"/>
</dbReference>
<dbReference type="UniPathway" id="UPA00659"/>
<dbReference type="FunFam" id="3.40.50.720:FF:000009">
    <property type="entry name" value="Fatty oxidation complex, alpha subunit"/>
    <property type="match status" value="1"/>
</dbReference>
<dbReference type="Pfam" id="PF00378">
    <property type="entry name" value="ECH_1"/>
    <property type="match status" value="1"/>
</dbReference>
<evidence type="ECO:0000256" key="13">
    <source>
        <dbReference type="ARBA" id="ARBA00049556"/>
    </source>
</evidence>
<dbReference type="CDD" id="cd06558">
    <property type="entry name" value="crotonase-like"/>
    <property type="match status" value="1"/>
</dbReference>
<comment type="catalytic activity">
    <reaction evidence="13">
        <text>a (3S)-3-hydroxyacyl-CoA + NAD(+) = a 3-oxoacyl-CoA + NADH + H(+)</text>
        <dbReference type="Rhea" id="RHEA:22432"/>
        <dbReference type="ChEBI" id="CHEBI:15378"/>
        <dbReference type="ChEBI" id="CHEBI:57318"/>
        <dbReference type="ChEBI" id="CHEBI:57540"/>
        <dbReference type="ChEBI" id="CHEBI:57945"/>
        <dbReference type="ChEBI" id="CHEBI:90726"/>
        <dbReference type="EC" id="1.1.1.35"/>
    </reaction>
</comment>
<evidence type="ECO:0000313" key="16">
    <source>
        <dbReference type="Proteomes" id="UP000253772"/>
    </source>
</evidence>
<evidence type="ECO:0000256" key="5">
    <source>
        <dbReference type="ARBA" id="ARBA00022963"/>
    </source>
</evidence>
<dbReference type="InterPro" id="IPR036291">
    <property type="entry name" value="NAD(P)-bd_dom_sf"/>
</dbReference>